<evidence type="ECO:0000313" key="3">
    <source>
        <dbReference type="EMBL" id="KAK3858187.1"/>
    </source>
</evidence>
<feature type="compositionally biased region" description="Polar residues" evidence="1">
    <location>
        <begin position="170"/>
        <end position="213"/>
    </location>
</feature>
<dbReference type="PROSITE" id="PS50940">
    <property type="entry name" value="CHIT_BIND_II"/>
    <property type="match status" value="1"/>
</dbReference>
<evidence type="ECO:0000256" key="1">
    <source>
        <dbReference type="SAM" id="MobiDB-lite"/>
    </source>
</evidence>
<dbReference type="SUPFAM" id="SSF57625">
    <property type="entry name" value="Invertebrate chitin-binding proteins"/>
    <property type="match status" value="1"/>
</dbReference>
<comment type="caution">
    <text evidence="3">The sequence shown here is derived from an EMBL/GenBank/DDBJ whole genome shotgun (WGS) entry which is preliminary data.</text>
</comment>
<dbReference type="PANTHER" id="PTHR22933">
    <property type="entry name" value="FI18007P1-RELATED"/>
    <property type="match status" value="1"/>
</dbReference>
<name>A0AAE1BW78_PETCI</name>
<feature type="compositionally biased region" description="Polar residues" evidence="1">
    <location>
        <begin position="281"/>
        <end position="292"/>
    </location>
</feature>
<feature type="region of interest" description="Disordered" evidence="1">
    <location>
        <begin position="169"/>
        <end position="314"/>
    </location>
</feature>
<dbReference type="InterPro" id="IPR052976">
    <property type="entry name" value="Scoloptoxin-like"/>
</dbReference>
<dbReference type="SMART" id="SM00494">
    <property type="entry name" value="ChtBD2"/>
    <property type="match status" value="1"/>
</dbReference>
<feature type="compositionally biased region" description="Polar residues" evidence="1">
    <location>
        <begin position="228"/>
        <end position="248"/>
    </location>
</feature>
<feature type="compositionally biased region" description="Low complexity" evidence="1">
    <location>
        <begin position="256"/>
        <end position="280"/>
    </location>
</feature>
<dbReference type="AlphaFoldDB" id="A0AAE1BW78"/>
<dbReference type="Pfam" id="PF01607">
    <property type="entry name" value="CBM_14"/>
    <property type="match status" value="1"/>
</dbReference>
<gene>
    <name evidence="3" type="ORF">Pcinc_035614</name>
</gene>
<reference evidence="3" key="1">
    <citation type="submission" date="2023-10" db="EMBL/GenBank/DDBJ databases">
        <title>Genome assemblies of two species of porcelain crab, Petrolisthes cinctipes and Petrolisthes manimaculis (Anomura: Porcellanidae).</title>
        <authorList>
            <person name="Angst P."/>
        </authorList>
    </citation>
    <scope>NUCLEOTIDE SEQUENCE</scope>
    <source>
        <strain evidence="3">PB745_01</strain>
        <tissue evidence="3">Gill</tissue>
    </source>
</reference>
<feature type="compositionally biased region" description="Polar residues" evidence="1">
    <location>
        <begin position="1"/>
        <end position="23"/>
    </location>
</feature>
<proteinExistence type="predicted"/>
<dbReference type="PANTHER" id="PTHR22933:SF42">
    <property type="entry name" value="FI18455P1-RELATED"/>
    <property type="match status" value="1"/>
</dbReference>
<organism evidence="3 4">
    <name type="scientific">Petrolisthes cinctipes</name>
    <name type="common">Flat porcelain crab</name>
    <dbReference type="NCBI Taxonomy" id="88211"/>
    <lineage>
        <taxon>Eukaryota</taxon>
        <taxon>Metazoa</taxon>
        <taxon>Ecdysozoa</taxon>
        <taxon>Arthropoda</taxon>
        <taxon>Crustacea</taxon>
        <taxon>Multicrustacea</taxon>
        <taxon>Malacostraca</taxon>
        <taxon>Eumalacostraca</taxon>
        <taxon>Eucarida</taxon>
        <taxon>Decapoda</taxon>
        <taxon>Pleocyemata</taxon>
        <taxon>Anomura</taxon>
        <taxon>Galatheoidea</taxon>
        <taxon>Porcellanidae</taxon>
        <taxon>Petrolisthes</taxon>
    </lineage>
</organism>
<accession>A0AAE1BW78</accession>
<keyword evidence="4" id="KW-1185">Reference proteome</keyword>
<feature type="compositionally biased region" description="Polar residues" evidence="1">
    <location>
        <begin position="304"/>
        <end position="314"/>
    </location>
</feature>
<dbReference type="InterPro" id="IPR036508">
    <property type="entry name" value="Chitin-bd_dom_sf"/>
</dbReference>
<dbReference type="Proteomes" id="UP001286313">
    <property type="component" value="Unassembled WGS sequence"/>
</dbReference>
<dbReference type="GO" id="GO:0008061">
    <property type="term" value="F:chitin binding"/>
    <property type="evidence" value="ECO:0007669"/>
    <property type="project" value="InterPro"/>
</dbReference>
<sequence length="314" mass="34242">MGRSQAQNGNGYSYNGASPSNGYGSPDGNGYSYNGAVPSNGYGSPDVLRGDASVLNRVESLTNNIPGGGVPGEDYPILASIPNTGFTCQDQEFPGYFADTADEAGCQVFHICQFDGRQDSFLCPNGTIFNQQYFVCDWWYNVDCQASQQYRSLNADIGKVMLQQEETLRNNDVYSAPPTQTYNAPQSRQVAPTQTYNAPQERQSLPTPSQSYNAPQSRQASPSPSPSYTAPQSRQVAPIQTYNAPQSRQAPPTPSPSYTAPQSRQAPITPAPTQTYTAPQERQTPSPINTYSPPKERQVPSPSPSQFYESPNRF</sequence>
<dbReference type="Gene3D" id="2.170.140.10">
    <property type="entry name" value="Chitin binding domain"/>
    <property type="match status" value="1"/>
</dbReference>
<protein>
    <recommendedName>
        <fullName evidence="2">Chitin-binding type-2 domain-containing protein</fullName>
    </recommendedName>
</protein>
<dbReference type="InterPro" id="IPR002557">
    <property type="entry name" value="Chitin-bd_dom"/>
</dbReference>
<evidence type="ECO:0000313" key="4">
    <source>
        <dbReference type="Proteomes" id="UP001286313"/>
    </source>
</evidence>
<evidence type="ECO:0000259" key="2">
    <source>
        <dbReference type="PROSITE" id="PS50940"/>
    </source>
</evidence>
<feature type="region of interest" description="Disordered" evidence="1">
    <location>
        <begin position="1"/>
        <end position="29"/>
    </location>
</feature>
<dbReference type="EMBL" id="JAWQEG010005388">
    <property type="protein sequence ID" value="KAK3858187.1"/>
    <property type="molecule type" value="Genomic_DNA"/>
</dbReference>
<feature type="domain" description="Chitin-binding type-2" evidence="2">
    <location>
        <begin position="85"/>
        <end position="146"/>
    </location>
</feature>
<dbReference type="GO" id="GO:0005576">
    <property type="term" value="C:extracellular region"/>
    <property type="evidence" value="ECO:0007669"/>
    <property type="project" value="InterPro"/>
</dbReference>